<keyword evidence="2" id="KW-0472">Membrane</keyword>
<dbReference type="HOGENOM" id="CLU_171581_1_0_4"/>
<accession>A2SGB7</accession>
<dbReference type="AlphaFoldDB" id="A2SGB7"/>
<dbReference type="RefSeq" id="WP_011829243.1">
    <property type="nucleotide sequence ID" value="NC_008825.1"/>
</dbReference>
<dbReference type="Proteomes" id="UP000000366">
    <property type="component" value="Chromosome"/>
</dbReference>
<sequence>MNHPVNESHANGAPSRRRPATIAMLMVVLIVAFYLLREHWGHVSGLWPYLLLMACPLMHLFHGHGGHGDHARHESHGPDKPVSGS</sequence>
<dbReference type="KEGG" id="mpt:Mpe_A1644"/>
<feature type="compositionally biased region" description="Basic and acidic residues" evidence="1">
    <location>
        <begin position="66"/>
        <end position="79"/>
    </location>
</feature>
<dbReference type="Pfam" id="PF11666">
    <property type="entry name" value="DUF2933"/>
    <property type="match status" value="1"/>
</dbReference>
<feature type="transmembrane region" description="Helical" evidence="2">
    <location>
        <begin position="20"/>
        <end position="36"/>
    </location>
</feature>
<organism evidence="3 4">
    <name type="scientific">Methylibium petroleiphilum (strain ATCC BAA-1232 / LMG 22953 / PM1)</name>
    <dbReference type="NCBI Taxonomy" id="420662"/>
    <lineage>
        <taxon>Bacteria</taxon>
        <taxon>Pseudomonadati</taxon>
        <taxon>Pseudomonadota</taxon>
        <taxon>Betaproteobacteria</taxon>
        <taxon>Burkholderiales</taxon>
        <taxon>Sphaerotilaceae</taxon>
        <taxon>Methylibium</taxon>
    </lineage>
</organism>
<evidence type="ECO:0008006" key="5">
    <source>
        <dbReference type="Google" id="ProtNLM"/>
    </source>
</evidence>
<protein>
    <recommendedName>
        <fullName evidence="5">DUF2933 domain-containing protein</fullName>
    </recommendedName>
</protein>
<evidence type="ECO:0000256" key="2">
    <source>
        <dbReference type="SAM" id="Phobius"/>
    </source>
</evidence>
<dbReference type="STRING" id="420662.Mpe_A1644"/>
<feature type="transmembrane region" description="Helical" evidence="2">
    <location>
        <begin position="43"/>
        <end position="61"/>
    </location>
</feature>
<keyword evidence="2" id="KW-0812">Transmembrane</keyword>
<proteinExistence type="predicted"/>
<dbReference type="EMBL" id="CP000555">
    <property type="protein sequence ID" value="ABM94606.1"/>
    <property type="molecule type" value="Genomic_DNA"/>
</dbReference>
<dbReference type="eggNOG" id="ENOG50331C3">
    <property type="taxonomic scope" value="Bacteria"/>
</dbReference>
<feature type="region of interest" description="Disordered" evidence="1">
    <location>
        <begin position="65"/>
        <end position="85"/>
    </location>
</feature>
<evidence type="ECO:0000256" key="1">
    <source>
        <dbReference type="SAM" id="MobiDB-lite"/>
    </source>
</evidence>
<dbReference type="InterPro" id="IPR021682">
    <property type="entry name" value="DUF2933"/>
</dbReference>
<name>A2SGB7_METPP</name>
<keyword evidence="2" id="KW-1133">Transmembrane helix</keyword>
<evidence type="ECO:0000313" key="3">
    <source>
        <dbReference type="EMBL" id="ABM94606.1"/>
    </source>
</evidence>
<reference evidence="3 4" key="1">
    <citation type="journal article" date="2007" name="J. Bacteriol.">
        <title>Whole-genome analysis of the methyl tert-butyl ether-degrading beta-proteobacterium Methylibium petroleiphilum PM1.</title>
        <authorList>
            <person name="Kane S.R."/>
            <person name="Chakicherla A.Y."/>
            <person name="Chain P.S.G."/>
            <person name="Schmidt R."/>
            <person name="Shin M.W."/>
            <person name="Legler T.C."/>
            <person name="Scow K.M."/>
            <person name="Larimer F.W."/>
            <person name="Lucas S.M."/>
            <person name="Richardson P.M."/>
            <person name="Hristova K.R."/>
        </authorList>
    </citation>
    <scope>NUCLEOTIDE SEQUENCE [LARGE SCALE GENOMIC DNA]</scope>
    <source>
        <strain evidence="4">ATCC BAA-1232 / LMG 22953 / PM1</strain>
    </source>
</reference>
<keyword evidence="4" id="KW-1185">Reference proteome</keyword>
<evidence type="ECO:0000313" key="4">
    <source>
        <dbReference type="Proteomes" id="UP000000366"/>
    </source>
</evidence>
<gene>
    <name evidence="3" type="ordered locus">Mpe_A1644</name>
</gene>